<reference evidence="2 3" key="1">
    <citation type="submission" date="2018-04" db="EMBL/GenBank/DDBJ databases">
        <authorList>
            <person name="Vogel A."/>
        </authorList>
    </citation>
    <scope>NUCLEOTIDE SEQUENCE [LARGE SCALE GENOMIC DNA]</scope>
</reference>
<keyword evidence="1" id="KW-1133">Transmembrane helix</keyword>
<keyword evidence="3" id="KW-1185">Reference proteome</keyword>
<keyword evidence="1" id="KW-0472">Membrane</keyword>
<dbReference type="AlphaFoldDB" id="A0A484LLH1"/>
<dbReference type="EMBL" id="OOIL02001569">
    <property type="protein sequence ID" value="VFQ76828.1"/>
    <property type="molecule type" value="Genomic_DNA"/>
</dbReference>
<keyword evidence="1" id="KW-0812">Transmembrane</keyword>
<protein>
    <submittedName>
        <fullName evidence="2">Uncharacterized protein</fullName>
    </submittedName>
</protein>
<evidence type="ECO:0000256" key="1">
    <source>
        <dbReference type="SAM" id="Phobius"/>
    </source>
</evidence>
<accession>A0A484LLH1</accession>
<evidence type="ECO:0000313" key="2">
    <source>
        <dbReference type="EMBL" id="VFQ76828.1"/>
    </source>
</evidence>
<organism evidence="2 3">
    <name type="scientific">Cuscuta campestris</name>
    <dbReference type="NCBI Taxonomy" id="132261"/>
    <lineage>
        <taxon>Eukaryota</taxon>
        <taxon>Viridiplantae</taxon>
        <taxon>Streptophyta</taxon>
        <taxon>Embryophyta</taxon>
        <taxon>Tracheophyta</taxon>
        <taxon>Spermatophyta</taxon>
        <taxon>Magnoliopsida</taxon>
        <taxon>eudicotyledons</taxon>
        <taxon>Gunneridae</taxon>
        <taxon>Pentapetalae</taxon>
        <taxon>asterids</taxon>
        <taxon>lamiids</taxon>
        <taxon>Solanales</taxon>
        <taxon>Convolvulaceae</taxon>
        <taxon>Cuscuteae</taxon>
        <taxon>Cuscuta</taxon>
        <taxon>Cuscuta subgen. Grammica</taxon>
        <taxon>Cuscuta sect. Cleistogrammica</taxon>
    </lineage>
</organism>
<evidence type="ECO:0000313" key="3">
    <source>
        <dbReference type="Proteomes" id="UP000595140"/>
    </source>
</evidence>
<feature type="transmembrane region" description="Helical" evidence="1">
    <location>
        <begin position="86"/>
        <end position="109"/>
    </location>
</feature>
<name>A0A484LLH1_9ASTE</name>
<dbReference type="Proteomes" id="UP000595140">
    <property type="component" value="Unassembled WGS sequence"/>
</dbReference>
<sequence>MTIVPVRRRRWVRLRRHSEIRTDRAGLIPKYGSIQPVPGSPVKLTELIPADALVHRRRRRAGVFLLFRSAAAFEAAVIFAGTRRRFILPALALGVAAFTAIVIIIRFVVVAGGSVKLGRVNYLGQFAHFLNGLHQHGWLAVASHRGPFGY</sequence>
<feature type="transmembrane region" description="Helical" evidence="1">
    <location>
        <begin position="61"/>
        <end position="80"/>
    </location>
</feature>
<gene>
    <name evidence="2" type="ORF">CCAM_LOCUS18604</name>
</gene>
<proteinExistence type="predicted"/>